<dbReference type="Proteomes" id="UP001314170">
    <property type="component" value="Unassembled WGS sequence"/>
</dbReference>
<gene>
    <name evidence="1" type="ORF">DCAF_LOCUS17966</name>
</gene>
<keyword evidence="2" id="KW-1185">Reference proteome</keyword>
<name>A0AAV1S1N7_9ROSI</name>
<evidence type="ECO:0000313" key="2">
    <source>
        <dbReference type="Proteomes" id="UP001314170"/>
    </source>
</evidence>
<proteinExistence type="predicted"/>
<comment type="caution">
    <text evidence="1">The sequence shown here is derived from an EMBL/GenBank/DDBJ whole genome shotgun (WGS) entry which is preliminary data.</text>
</comment>
<protein>
    <submittedName>
        <fullName evidence="1">Uncharacterized protein</fullName>
    </submittedName>
</protein>
<evidence type="ECO:0000313" key="1">
    <source>
        <dbReference type="EMBL" id="CAK7344825.1"/>
    </source>
</evidence>
<reference evidence="1 2" key="1">
    <citation type="submission" date="2024-01" db="EMBL/GenBank/DDBJ databases">
        <authorList>
            <person name="Waweru B."/>
        </authorList>
    </citation>
    <scope>NUCLEOTIDE SEQUENCE [LARGE SCALE GENOMIC DNA]</scope>
</reference>
<dbReference type="AlphaFoldDB" id="A0AAV1S1N7"/>
<organism evidence="1 2">
    <name type="scientific">Dovyalis caffra</name>
    <dbReference type="NCBI Taxonomy" id="77055"/>
    <lineage>
        <taxon>Eukaryota</taxon>
        <taxon>Viridiplantae</taxon>
        <taxon>Streptophyta</taxon>
        <taxon>Embryophyta</taxon>
        <taxon>Tracheophyta</taxon>
        <taxon>Spermatophyta</taxon>
        <taxon>Magnoliopsida</taxon>
        <taxon>eudicotyledons</taxon>
        <taxon>Gunneridae</taxon>
        <taxon>Pentapetalae</taxon>
        <taxon>rosids</taxon>
        <taxon>fabids</taxon>
        <taxon>Malpighiales</taxon>
        <taxon>Salicaceae</taxon>
        <taxon>Flacourtieae</taxon>
        <taxon>Dovyalis</taxon>
    </lineage>
</organism>
<sequence>MTMTSGRVSIMMIGAVADHACKKLLFIELEPEIEVDSKLLFTDSITSKVKPLEISLHALIDVLTPQTIRVHVEITKVVNLPTKPRPLMKVMITNKDKLDSCDVVLGAQWFQTLGLILWNFRNMKMKFKASTTLILL</sequence>
<dbReference type="EMBL" id="CAWUPB010001165">
    <property type="protein sequence ID" value="CAK7344825.1"/>
    <property type="molecule type" value="Genomic_DNA"/>
</dbReference>
<accession>A0AAV1S1N7</accession>